<evidence type="ECO:0000313" key="2">
    <source>
        <dbReference type="EMBL" id="ADH63651.1"/>
    </source>
</evidence>
<dbReference type="AlphaFoldDB" id="D7BFU8"/>
<keyword evidence="1" id="KW-0812">Transmembrane</keyword>
<dbReference type="HOGENOM" id="CLU_2991448_0_0_0"/>
<accession>D7BFU8</accession>
<evidence type="ECO:0000256" key="1">
    <source>
        <dbReference type="SAM" id="Phobius"/>
    </source>
</evidence>
<name>D7BFU8_ALLS1</name>
<reference evidence="2 3" key="1">
    <citation type="journal article" date="2010" name="Stand. Genomic Sci.">
        <title>Complete genome sequence of Meiothermus silvanus type strain (VI-R2).</title>
        <authorList>
            <person name="Sikorski J."/>
            <person name="Tindall B.J."/>
            <person name="Lowry S."/>
            <person name="Lucas S."/>
            <person name="Nolan M."/>
            <person name="Copeland A."/>
            <person name="Glavina Del Rio T."/>
            <person name="Tice H."/>
            <person name="Cheng J.F."/>
            <person name="Han C."/>
            <person name="Pitluck S."/>
            <person name="Liolios K."/>
            <person name="Ivanova N."/>
            <person name="Mavromatis K."/>
            <person name="Mikhailova N."/>
            <person name="Pati A."/>
            <person name="Goodwin L."/>
            <person name="Chen A."/>
            <person name="Palaniappan K."/>
            <person name="Land M."/>
            <person name="Hauser L."/>
            <person name="Chang Y.J."/>
            <person name="Jeffries C.D."/>
            <person name="Rohde M."/>
            <person name="Goker M."/>
            <person name="Woyke T."/>
            <person name="Bristow J."/>
            <person name="Eisen J.A."/>
            <person name="Markowitz V."/>
            <person name="Hugenholtz P."/>
            <person name="Kyrpides N.C."/>
            <person name="Klenk H.P."/>
            <person name="Lapidus A."/>
        </authorList>
    </citation>
    <scope>NUCLEOTIDE SEQUENCE [LARGE SCALE GENOMIC DNA]</scope>
    <source>
        <strain evidence="3">ATCC 700542 / DSM 9946 / VI-R2</strain>
    </source>
</reference>
<keyword evidence="1" id="KW-0472">Membrane</keyword>
<evidence type="ECO:0000313" key="3">
    <source>
        <dbReference type="Proteomes" id="UP000001916"/>
    </source>
</evidence>
<feature type="transmembrane region" description="Helical" evidence="1">
    <location>
        <begin position="22"/>
        <end position="39"/>
    </location>
</feature>
<dbReference type="STRING" id="526227.Mesil_1773"/>
<dbReference type="KEGG" id="msv:Mesil_1773"/>
<protein>
    <submittedName>
        <fullName evidence="2">Uncharacterized protein</fullName>
    </submittedName>
</protein>
<gene>
    <name evidence="2" type="ordered locus">Mesil_1773</name>
</gene>
<proteinExistence type="predicted"/>
<keyword evidence="1" id="KW-1133">Transmembrane helix</keyword>
<dbReference type="EMBL" id="CP002042">
    <property type="protein sequence ID" value="ADH63651.1"/>
    <property type="molecule type" value="Genomic_DNA"/>
</dbReference>
<keyword evidence="3" id="KW-1185">Reference proteome</keyword>
<organism evidence="2 3">
    <name type="scientific">Allomeiothermus silvanus (strain ATCC 700542 / DSM 9946 / NBRC 106475 / NCIMB 13440 / VI-R2)</name>
    <name type="common">Thermus silvanus</name>
    <dbReference type="NCBI Taxonomy" id="526227"/>
    <lineage>
        <taxon>Bacteria</taxon>
        <taxon>Thermotogati</taxon>
        <taxon>Deinococcota</taxon>
        <taxon>Deinococci</taxon>
        <taxon>Thermales</taxon>
        <taxon>Thermaceae</taxon>
        <taxon>Allomeiothermus</taxon>
    </lineage>
</organism>
<sequence length="57" mass="6091">MEQQPSTGELIKMGFWQASGQALFWGIVLLILGILGSFVKTPQPTAPATSEKPKCSA</sequence>
<dbReference type="Proteomes" id="UP000001916">
    <property type="component" value="Chromosome"/>
</dbReference>